<evidence type="ECO:0000256" key="5">
    <source>
        <dbReference type="ARBA" id="ARBA00035476"/>
    </source>
</evidence>
<evidence type="ECO:0000313" key="7">
    <source>
        <dbReference type="Proteomes" id="UP000176902"/>
    </source>
</evidence>
<protein>
    <recommendedName>
        <fullName evidence="4">Large ribosomal subunit protein uL29</fullName>
    </recommendedName>
    <alternativeName>
        <fullName evidence="5">50S ribosomal protein L29</fullName>
    </alternativeName>
</protein>
<comment type="similarity">
    <text evidence="1">Belongs to the universal ribosomal protein uL29 family.</text>
</comment>
<dbReference type="InterPro" id="IPR036049">
    <property type="entry name" value="Ribosomal_uL29_sf"/>
</dbReference>
<dbReference type="GO" id="GO:0006412">
    <property type="term" value="P:translation"/>
    <property type="evidence" value="ECO:0007669"/>
    <property type="project" value="InterPro"/>
</dbReference>
<evidence type="ECO:0000256" key="3">
    <source>
        <dbReference type="ARBA" id="ARBA00023274"/>
    </source>
</evidence>
<proteinExistence type="inferred from homology"/>
<dbReference type="InterPro" id="IPR001854">
    <property type="entry name" value="Ribosomal_uL29"/>
</dbReference>
<evidence type="ECO:0000313" key="6">
    <source>
        <dbReference type="EMBL" id="OGE33928.1"/>
    </source>
</evidence>
<dbReference type="Proteomes" id="UP000176902">
    <property type="component" value="Unassembled WGS sequence"/>
</dbReference>
<comment type="caution">
    <text evidence="6">The sequence shown here is derived from an EMBL/GenBank/DDBJ whole genome shotgun (WGS) entry which is preliminary data.</text>
</comment>
<dbReference type="SUPFAM" id="SSF46561">
    <property type="entry name" value="Ribosomal protein L29 (L29p)"/>
    <property type="match status" value="1"/>
</dbReference>
<keyword evidence="3" id="KW-0687">Ribonucleoprotein</keyword>
<dbReference type="AlphaFoldDB" id="A0A1F5JZ87"/>
<organism evidence="6 7">
    <name type="scientific">Candidatus Daviesbacteria bacterium RIFCSPHIGHO2_02_FULL_36_13</name>
    <dbReference type="NCBI Taxonomy" id="1797768"/>
    <lineage>
        <taxon>Bacteria</taxon>
        <taxon>Candidatus Daviesiibacteriota</taxon>
    </lineage>
</organism>
<accession>A0A1F5JZ87</accession>
<evidence type="ECO:0000256" key="4">
    <source>
        <dbReference type="ARBA" id="ARBA00035204"/>
    </source>
</evidence>
<dbReference type="GO" id="GO:1990904">
    <property type="term" value="C:ribonucleoprotein complex"/>
    <property type="evidence" value="ECO:0007669"/>
    <property type="project" value="UniProtKB-KW"/>
</dbReference>
<dbReference type="Gene3D" id="1.10.287.310">
    <property type="match status" value="1"/>
</dbReference>
<name>A0A1F5JZ87_9BACT</name>
<sequence>MKRQDYLIIKGLDIKELELKVKTLRQDLEGLVLEKNRNVLKDLKSISKKKKDISQVLTVIKQKQLLAQLEPKIEKGDKK</sequence>
<dbReference type="Pfam" id="PF00831">
    <property type="entry name" value="Ribosomal_L29"/>
    <property type="match status" value="1"/>
</dbReference>
<dbReference type="GO" id="GO:0005840">
    <property type="term" value="C:ribosome"/>
    <property type="evidence" value="ECO:0007669"/>
    <property type="project" value="UniProtKB-KW"/>
</dbReference>
<evidence type="ECO:0000256" key="1">
    <source>
        <dbReference type="ARBA" id="ARBA00009254"/>
    </source>
</evidence>
<dbReference type="GO" id="GO:0003735">
    <property type="term" value="F:structural constituent of ribosome"/>
    <property type="evidence" value="ECO:0007669"/>
    <property type="project" value="InterPro"/>
</dbReference>
<dbReference type="STRING" id="1797768.A3C59_01340"/>
<reference evidence="6 7" key="1">
    <citation type="journal article" date="2016" name="Nat. Commun.">
        <title>Thousands of microbial genomes shed light on interconnected biogeochemical processes in an aquifer system.</title>
        <authorList>
            <person name="Anantharaman K."/>
            <person name="Brown C.T."/>
            <person name="Hug L.A."/>
            <person name="Sharon I."/>
            <person name="Castelle C.J."/>
            <person name="Probst A.J."/>
            <person name="Thomas B.C."/>
            <person name="Singh A."/>
            <person name="Wilkins M.J."/>
            <person name="Karaoz U."/>
            <person name="Brodie E.L."/>
            <person name="Williams K.H."/>
            <person name="Hubbard S.S."/>
            <person name="Banfield J.F."/>
        </authorList>
    </citation>
    <scope>NUCLEOTIDE SEQUENCE [LARGE SCALE GENOMIC DNA]</scope>
</reference>
<dbReference type="EMBL" id="MFCV01000003">
    <property type="protein sequence ID" value="OGE33928.1"/>
    <property type="molecule type" value="Genomic_DNA"/>
</dbReference>
<evidence type="ECO:0000256" key="2">
    <source>
        <dbReference type="ARBA" id="ARBA00022980"/>
    </source>
</evidence>
<keyword evidence="2" id="KW-0689">Ribosomal protein</keyword>
<gene>
    <name evidence="6" type="ORF">A3C59_01340</name>
</gene>